<dbReference type="InterPro" id="IPR022234">
    <property type="entry name" value="DUF3759"/>
</dbReference>
<dbReference type="AlphaFoldDB" id="A0A813TUM1"/>
<organism evidence="1 3">
    <name type="scientific">Adineta steineri</name>
    <dbReference type="NCBI Taxonomy" id="433720"/>
    <lineage>
        <taxon>Eukaryota</taxon>
        <taxon>Metazoa</taxon>
        <taxon>Spiralia</taxon>
        <taxon>Gnathifera</taxon>
        <taxon>Rotifera</taxon>
        <taxon>Eurotatoria</taxon>
        <taxon>Bdelloidea</taxon>
        <taxon>Adinetida</taxon>
        <taxon>Adinetidae</taxon>
        <taxon>Adineta</taxon>
    </lineage>
</organism>
<reference evidence="1" key="1">
    <citation type="submission" date="2021-02" db="EMBL/GenBank/DDBJ databases">
        <authorList>
            <person name="Nowell W R."/>
        </authorList>
    </citation>
    <scope>NUCLEOTIDE SEQUENCE</scope>
</reference>
<dbReference type="EMBL" id="CAJNOE010000051">
    <property type="protein sequence ID" value="CAF0817556.1"/>
    <property type="molecule type" value="Genomic_DNA"/>
</dbReference>
<name>A0A813TUM1_9BILA</name>
<accession>A0A813TUM1</accession>
<dbReference type="Pfam" id="PF12585">
    <property type="entry name" value="DUF3759"/>
    <property type="match status" value="1"/>
</dbReference>
<gene>
    <name evidence="1" type="ORF">IZO911_LOCUS7814</name>
    <name evidence="2" type="ORF">KXQ929_LOCUS7014</name>
</gene>
<dbReference type="EMBL" id="CAJOBB010000280">
    <property type="protein sequence ID" value="CAF3637661.1"/>
    <property type="molecule type" value="Genomic_DNA"/>
</dbReference>
<comment type="caution">
    <text evidence="1">The sequence shown here is derived from an EMBL/GenBank/DDBJ whole genome shotgun (WGS) entry which is preliminary data.</text>
</comment>
<evidence type="ECO:0000313" key="3">
    <source>
        <dbReference type="Proteomes" id="UP000663860"/>
    </source>
</evidence>
<proteinExistence type="predicted"/>
<dbReference type="PANTHER" id="PTHR37450">
    <property type="entry name" value="CIPC PROTEIN"/>
    <property type="match status" value="1"/>
</dbReference>
<evidence type="ECO:0000313" key="1">
    <source>
        <dbReference type="EMBL" id="CAF0817556.1"/>
    </source>
</evidence>
<sequence>MNHRDAHAAVFGGGQHHSTWTHELIGGAAAFEAMRLWEEQHPGDDHQLTKEALAGLAGAEVDKLFESKGLDFLDREKAKFHAMEQARSLAEARGAN</sequence>
<dbReference type="PANTHER" id="PTHR37450:SF1">
    <property type="entry name" value="CIPC PROTEIN"/>
    <property type="match status" value="1"/>
</dbReference>
<dbReference type="Proteomes" id="UP000663868">
    <property type="component" value="Unassembled WGS sequence"/>
</dbReference>
<protein>
    <submittedName>
        <fullName evidence="1">Uncharacterized protein</fullName>
    </submittedName>
</protein>
<dbReference type="Proteomes" id="UP000663860">
    <property type="component" value="Unassembled WGS sequence"/>
</dbReference>
<evidence type="ECO:0000313" key="2">
    <source>
        <dbReference type="EMBL" id="CAF3637661.1"/>
    </source>
</evidence>